<feature type="domain" description="VOC" evidence="1">
    <location>
        <begin position="6"/>
        <end position="130"/>
    </location>
</feature>
<dbReference type="Pfam" id="PF00903">
    <property type="entry name" value="Glyoxalase"/>
    <property type="match status" value="1"/>
</dbReference>
<dbReference type="Proteomes" id="UP000675994">
    <property type="component" value="Chromosome"/>
</dbReference>
<dbReference type="SUPFAM" id="SSF54593">
    <property type="entry name" value="Glyoxalase/Bleomycin resistance protein/Dihydroxybiphenyl dioxygenase"/>
    <property type="match status" value="1"/>
</dbReference>
<reference evidence="2" key="1">
    <citation type="journal article" date="2021" name="Front. Microbiol.">
        <title>Presence and Characterization of a Novel cfr-Carrying Tn558 Transposon Derivative in Staphylococcus delphini Isolated From Retail Food.</title>
        <authorList>
            <person name="Zhang F."/>
            <person name="Wu S."/>
            <person name="Huang J."/>
            <person name="Yang R."/>
            <person name="Zhang J."/>
            <person name="Lei T."/>
            <person name="Dai J."/>
            <person name="Ding Y."/>
            <person name="Xue L."/>
            <person name="Wang J."/>
            <person name="Chen M."/>
            <person name="Wu Q."/>
        </authorList>
    </citation>
    <scope>NUCLEOTIDE SEQUENCE</scope>
    <source>
        <strain evidence="2">2794-1</strain>
    </source>
</reference>
<dbReference type="InterPro" id="IPR029068">
    <property type="entry name" value="Glyas_Bleomycin-R_OHBP_Dase"/>
</dbReference>
<dbReference type="RefSeq" id="WP_212574980.1">
    <property type="nucleotide sequence ID" value="NZ_CP063367.1"/>
</dbReference>
<dbReference type="PANTHER" id="PTHR36110">
    <property type="entry name" value="RING-CLEAVING DIOXYGENASE MHQE-RELATED"/>
    <property type="match status" value="1"/>
</dbReference>
<dbReference type="InterPro" id="IPR052537">
    <property type="entry name" value="Extradiol_RC_dioxygenase"/>
</dbReference>
<evidence type="ECO:0000259" key="1">
    <source>
        <dbReference type="PROSITE" id="PS51819"/>
    </source>
</evidence>
<protein>
    <submittedName>
        <fullName evidence="2">VOC family protein</fullName>
    </submittedName>
</protein>
<proteinExistence type="predicted"/>
<dbReference type="InterPro" id="IPR004360">
    <property type="entry name" value="Glyas_Fos-R_dOase_dom"/>
</dbReference>
<evidence type="ECO:0000313" key="3">
    <source>
        <dbReference type="Proteomes" id="UP000675994"/>
    </source>
</evidence>
<organism evidence="2 3">
    <name type="scientific">Staphylococcus delphini</name>
    <dbReference type="NCBI Taxonomy" id="53344"/>
    <lineage>
        <taxon>Bacteria</taxon>
        <taxon>Bacillati</taxon>
        <taxon>Bacillota</taxon>
        <taxon>Bacilli</taxon>
        <taxon>Bacillales</taxon>
        <taxon>Staphylococcaceae</taxon>
        <taxon>Staphylococcus</taxon>
        <taxon>Staphylococcus intermedius group</taxon>
    </lineage>
</organism>
<name>A0AAQ0D777_9STAP</name>
<dbReference type="PANTHER" id="PTHR36110:SF2">
    <property type="entry name" value="RING-CLEAVING DIOXYGENASE MHQE-RELATED"/>
    <property type="match status" value="1"/>
</dbReference>
<gene>
    <name evidence="2" type="ORF">IPU22_00800</name>
</gene>
<feature type="domain" description="VOC" evidence="1">
    <location>
        <begin position="141"/>
        <end position="258"/>
    </location>
</feature>
<evidence type="ECO:0000313" key="2">
    <source>
        <dbReference type="EMBL" id="QUM69528.1"/>
    </source>
</evidence>
<accession>A0AAQ0D777</accession>
<dbReference type="EMBL" id="CP063367">
    <property type="protein sequence ID" value="QUM69528.1"/>
    <property type="molecule type" value="Genomic_DNA"/>
</dbReference>
<sequence>MEPIKNIHHISAIVGHPKENKDFYEKVLNLRLVKKTVNFDDPGTYHLYFSNDNVDPGTIMTFFPWAHAQNGRVGSGQVGRIAFRIPKNSKDYWIQRLKDYEVETTETELFHRPTIEFEDVHGLDLALVESDEEGETNKIVGFHGSVLLSLRPEETAKELTDDFGLTELEHDADYFHFETVGALKHHILIPKTPLPNGRWGVGTGHHIAWSVDNDEQHLAWRKELISQGYPVTEVKDRNYFNAIYTKERGHIIFEMATVGPGFERDEPKDQLGQKLMLPPQYESEREALLAQLPELDE</sequence>
<dbReference type="Gene3D" id="3.10.180.10">
    <property type="entry name" value="2,3-Dihydroxybiphenyl 1,2-Dioxygenase, domain 1"/>
    <property type="match status" value="2"/>
</dbReference>
<dbReference type="PROSITE" id="PS51819">
    <property type="entry name" value="VOC"/>
    <property type="match status" value="2"/>
</dbReference>
<dbReference type="InterPro" id="IPR037523">
    <property type="entry name" value="VOC_core"/>
</dbReference>
<dbReference type="AlphaFoldDB" id="A0AAQ0D777"/>